<feature type="domain" description="Acyl-CoA thioesterase-like N-terminal HotDog" evidence="3">
    <location>
        <begin position="39"/>
        <end position="123"/>
    </location>
</feature>
<dbReference type="InterPro" id="IPR029069">
    <property type="entry name" value="HotDog_dom_sf"/>
</dbReference>
<dbReference type="InterPro" id="IPR003703">
    <property type="entry name" value="Acyl_CoA_thio"/>
</dbReference>
<evidence type="ECO:0008006" key="7">
    <source>
        <dbReference type="Google" id="ProtNLM"/>
    </source>
</evidence>
<dbReference type="OrthoDB" id="68328at2759"/>
<dbReference type="PANTHER" id="PTHR11066">
    <property type="entry name" value="ACYL-COA THIOESTERASE"/>
    <property type="match status" value="1"/>
</dbReference>
<feature type="domain" description="Acyl-CoA thioesterase-like C-terminal" evidence="4">
    <location>
        <begin position="197"/>
        <end position="323"/>
    </location>
</feature>
<dbReference type="Gene3D" id="2.40.160.210">
    <property type="entry name" value="Acyl-CoA thioesterase, double hotdog domain"/>
    <property type="match status" value="1"/>
</dbReference>
<name>A0A3D8QRG4_9EURO</name>
<comment type="similarity">
    <text evidence="1">Belongs to the C/M/P thioester hydrolase family.</text>
</comment>
<keyword evidence="6" id="KW-1185">Reference proteome</keyword>
<dbReference type="CDD" id="cd03445">
    <property type="entry name" value="Thioesterase_II_repeat2"/>
    <property type="match status" value="1"/>
</dbReference>
<sequence length="336" mass="37115">MAPTIPPPDIARTLAEHISVQPIAPDAFQTRFNPERQGNTASYAYGGCSLGAGVQAACQTVPEGYILYTVTGSFLAPVLTTSKPTCSVRRLRDTRTFATRQVEISQVQNGTSRLCVIMLADFHKKETGSVLEYSAPPDHVYAPPESGKCLTPQEIGAKMVQDGIISNMDLKLYNTLFGLMARFFETRQAPEGVSAHNLHGMAKEQSQPPHQSTLPLTQKTSADWFRSRTPLSTRSDHYAGLAWILDAYLTFMPLTHSGMFLDDVAACATLDFAIRIFSDEFDLTEWMLRELKTVAGGCGRTYTESRVWNREGRLVANMSQQSILRPKTRKTGKASL</sequence>
<accession>A0A3D8QRG4</accession>
<dbReference type="GO" id="GO:0047617">
    <property type="term" value="F:fatty acyl-CoA hydrolase activity"/>
    <property type="evidence" value="ECO:0007669"/>
    <property type="project" value="InterPro"/>
</dbReference>
<evidence type="ECO:0000256" key="1">
    <source>
        <dbReference type="ARBA" id="ARBA00006538"/>
    </source>
</evidence>
<reference evidence="5 6" key="1">
    <citation type="journal article" date="2018" name="IMA Fungus">
        <title>IMA Genome-F 9: Draft genome sequence of Annulohypoxylon stygium, Aspergillus mulundensis, Berkeleyomyces basicola (syn. Thielaviopsis basicola), Ceratocystis smalleyi, two Cercospora beticola strains, Coleophoma cylindrospora, Fusarium fracticaudum, Phialophora cf. hyalina, and Morchella septimelata.</title>
        <authorList>
            <person name="Wingfield B.D."/>
            <person name="Bills G.F."/>
            <person name="Dong Y."/>
            <person name="Huang W."/>
            <person name="Nel W.J."/>
            <person name="Swalarsk-Parry B.S."/>
            <person name="Vaghefi N."/>
            <person name="Wilken P.M."/>
            <person name="An Z."/>
            <person name="de Beer Z.W."/>
            <person name="De Vos L."/>
            <person name="Chen L."/>
            <person name="Duong T.A."/>
            <person name="Gao Y."/>
            <person name="Hammerbacher A."/>
            <person name="Kikkert J.R."/>
            <person name="Li Y."/>
            <person name="Li H."/>
            <person name="Li K."/>
            <person name="Li Q."/>
            <person name="Liu X."/>
            <person name="Ma X."/>
            <person name="Naidoo K."/>
            <person name="Pethybridge S.J."/>
            <person name="Sun J."/>
            <person name="Steenkamp E.T."/>
            <person name="van der Nest M.A."/>
            <person name="van Wyk S."/>
            <person name="Wingfield M.J."/>
            <person name="Xiong C."/>
            <person name="Yue Q."/>
            <person name="Zhang X."/>
        </authorList>
    </citation>
    <scope>NUCLEOTIDE SEQUENCE [LARGE SCALE GENOMIC DNA]</scope>
    <source>
        <strain evidence="5 6">DSM 5745</strain>
    </source>
</reference>
<dbReference type="Pfam" id="PF13622">
    <property type="entry name" value="4HBT_3"/>
    <property type="match status" value="1"/>
</dbReference>
<evidence type="ECO:0000313" key="6">
    <source>
        <dbReference type="Proteomes" id="UP000256690"/>
    </source>
</evidence>
<dbReference type="InterPro" id="IPR042171">
    <property type="entry name" value="Acyl-CoA_hotdog"/>
</dbReference>
<dbReference type="SUPFAM" id="SSF54637">
    <property type="entry name" value="Thioesterase/thiol ester dehydrase-isomerase"/>
    <property type="match status" value="2"/>
</dbReference>
<evidence type="ECO:0000256" key="2">
    <source>
        <dbReference type="ARBA" id="ARBA00022801"/>
    </source>
</evidence>
<dbReference type="GO" id="GO:0009062">
    <property type="term" value="P:fatty acid catabolic process"/>
    <property type="evidence" value="ECO:0007669"/>
    <property type="project" value="TreeGrafter"/>
</dbReference>
<dbReference type="Pfam" id="PF20789">
    <property type="entry name" value="4HBT_3C"/>
    <property type="match status" value="1"/>
</dbReference>
<evidence type="ECO:0000313" key="5">
    <source>
        <dbReference type="EMBL" id="RDW64382.1"/>
    </source>
</evidence>
<protein>
    <recommendedName>
        <fullName evidence="7">Acyl-CoA thioesterase II</fullName>
    </recommendedName>
</protein>
<dbReference type="Proteomes" id="UP000256690">
    <property type="component" value="Unassembled WGS sequence"/>
</dbReference>
<dbReference type="STRING" id="1810919.A0A3D8QRG4"/>
<dbReference type="CDD" id="cd03444">
    <property type="entry name" value="Thioesterase_II_repeat1"/>
    <property type="match status" value="1"/>
</dbReference>
<dbReference type="GO" id="GO:0005782">
    <property type="term" value="C:peroxisomal matrix"/>
    <property type="evidence" value="ECO:0007669"/>
    <property type="project" value="UniProtKB-SubCell"/>
</dbReference>
<comment type="caution">
    <text evidence="5">The sequence shown here is derived from an EMBL/GenBank/DDBJ whole genome shotgun (WGS) entry which is preliminary data.</text>
</comment>
<dbReference type="GeneID" id="38120163"/>
<keyword evidence="2" id="KW-0378">Hydrolase</keyword>
<evidence type="ECO:0000259" key="3">
    <source>
        <dbReference type="Pfam" id="PF13622"/>
    </source>
</evidence>
<evidence type="ECO:0000259" key="4">
    <source>
        <dbReference type="Pfam" id="PF20789"/>
    </source>
</evidence>
<proteinExistence type="inferred from homology"/>
<dbReference type="EMBL" id="PVWQ01000014">
    <property type="protein sequence ID" value="RDW64382.1"/>
    <property type="molecule type" value="Genomic_DNA"/>
</dbReference>
<dbReference type="GO" id="GO:0006637">
    <property type="term" value="P:acyl-CoA metabolic process"/>
    <property type="evidence" value="ECO:0007669"/>
    <property type="project" value="InterPro"/>
</dbReference>
<dbReference type="PANTHER" id="PTHR11066:SF35">
    <property type="entry name" value="ACYL-COA THIOESTERASE II"/>
    <property type="match status" value="1"/>
</dbReference>
<dbReference type="InterPro" id="IPR049450">
    <property type="entry name" value="ACOT8-like_C"/>
</dbReference>
<gene>
    <name evidence="5" type="ORF">DSM5745_09793</name>
</gene>
<dbReference type="AlphaFoldDB" id="A0A3D8QRG4"/>
<dbReference type="RefSeq" id="XP_026599541.1">
    <property type="nucleotide sequence ID" value="XM_026751809.1"/>
</dbReference>
<organism evidence="5 6">
    <name type="scientific">Aspergillus mulundensis</name>
    <dbReference type="NCBI Taxonomy" id="1810919"/>
    <lineage>
        <taxon>Eukaryota</taxon>
        <taxon>Fungi</taxon>
        <taxon>Dikarya</taxon>
        <taxon>Ascomycota</taxon>
        <taxon>Pezizomycotina</taxon>
        <taxon>Eurotiomycetes</taxon>
        <taxon>Eurotiomycetidae</taxon>
        <taxon>Eurotiales</taxon>
        <taxon>Aspergillaceae</taxon>
        <taxon>Aspergillus</taxon>
        <taxon>Aspergillus subgen. Nidulantes</taxon>
    </lineage>
</organism>
<dbReference type="InterPro" id="IPR049449">
    <property type="entry name" value="TesB_ACOT8-like_N"/>
</dbReference>